<dbReference type="InterPro" id="IPR038666">
    <property type="entry name" value="SSP1_head-tail_sf"/>
</dbReference>
<evidence type="ECO:0000313" key="2">
    <source>
        <dbReference type="EMBL" id="SDI41056.1"/>
    </source>
</evidence>
<gene>
    <name evidence="2" type="ORF">SAMN05421505_14929</name>
</gene>
<organism evidence="2 3">
    <name type="scientific">Sinosporangium album</name>
    <dbReference type="NCBI Taxonomy" id="504805"/>
    <lineage>
        <taxon>Bacteria</taxon>
        <taxon>Bacillati</taxon>
        <taxon>Actinomycetota</taxon>
        <taxon>Actinomycetes</taxon>
        <taxon>Streptosporangiales</taxon>
        <taxon>Streptosporangiaceae</taxon>
        <taxon>Sinosporangium</taxon>
    </lineage>
</organism>
<dbReference type="OrthoDB" id="4413376at2"/>
<dbReference type="RefSeq" id="WP_093175640.1">
    <property type="nucleotide sequence ID" value="NZ_FNCN01000049.1"/>
</dbReference>
<dbReference type="AlphaFoldDB" id="A0A1G8KC43"/>
<keyword evidence="3" id="KW-1185">Reference proteome</keyword>
<proteinExistence type="predicted"/>
<name>A0A1G8KC43_9ACTN</name>
<protein>
    <submittedName>
        <fullName evidence="2">Phage head-tail joining protein</fullName>
    </submittedName>
</protein>
<reference evidence="2 3" key="1">
    <citation type="submission" date="2016-10" db="EMBL/GenBank/DDBJ databases">
        <authorList>
            <person name="de Groot N.N."/>
        </authorList>
    </citation>
    <scope>NUCLEOTIDE SEQUENCE [LARGE SCALE GENOMIC DNA]</scope>
    <source>
        <strain evidence="2 3">CPCC 201354</strain>
    </source>
</reference>
<dbReference type="InterPro" id="IPR008767">
    <property type="entry name" value="Phage_SPP1_head-tail_adaptor"/>
</dbReference>
<dbReference type="STRING" id="504805.SAMN05421505_14929"/>
<sequence length="110" mass="11921">MSLLDDGPDEVLIYPETTTTDDRGNEVRGPSAVPVALRCRVQPVTSDEAAVAGQQVATTYRLITRSAPLGAWARVVWDGREWDVVGEPQKSNGSPRTRHITALLRARGAP</sequence>
<feature type="region of interest" description="Disordered" evidence="1">
    <location>
        <begin position="1"/>
        <end position="29"/>
    </location>
</feature>
<dbReference type="EMBL" id="FNCN01000049">
    <property type="protein sequence ID" value="SDI41056.1"/>
    <property type="molecule type" value="Genomic_DNA"/>
</dbReference>
<dbReference type="Proteomes" id="UP000198923">
    <property type="component" value="Unassembled WGS sequence"/>
</dbReference>
<dbReference type="Pfam" id="PF05521">
    <property type="entry name" value="Phage_HCP"/>
    <property type="match status" value="1"/>
</dbReference>
<evidence type="ECO:0000313" key="3">
    <source>
        <dbReference type="Proteomes" id="UP000198923"/>
    </source>
</evidence>
<accession>A0A1G8KC43</accession>
<dbReference type="Gene3D" id="2.40.10.270">
    <property type="entry name" value="Bacteriophage SPP1 head-tail adaptor protein"/>
    <property type="match status" value="1"/>
</dbReference>
<evidence type="ECO:0000256" key="1">
    <source>
        <dbReference type="SAM" id="MobiDB-lite"/>
    </source>
</evidence>